<name>A0AAC8YEY4_9ACTN</name>
<dbReference type="PRINTS" id="PR00039">
    <property type="entry name" value="HTHLYSR"/>
</dbReference>
<evidence type="ECO:0000313" key="9">
    <source>
        <dbReference type="EMBL" id="AOZ46688.1"/>
    </source>
</evidence>
<feature type="domain" description="HTH lysR-type" evidence="7">
    <location>
        <begin position="1"/>
        <end position="57"/>
    </location>
</feature>
<reference evidence="8 10" key="2">
    <citation type="submission" date="2016-02" db="EMBL/GenBank/DDBJ databases">
        <title>Complete Genome Sequence of Propionibacterium acidipropionici ATCC 55737.</title>
        <authorList>
            <person name="Luna Flores C.H."/>
            <person name="Nielsen L.K."/>
            <person name="Marcellin E."/>
        </authorList>
    </citation>
    <scope>NUCLEOTIDE SEQUENCE [LARGE SCALE GENOMIC DNA]</scope>
    <source>
        <strain evidence="8 10">ATCC 55737</strain>
    </source>
</reference>
<dbReference type="Gene3D" id="3.40.190.10">
    <property type="entry name" value="Periplasmic binding protein-like II"/>
    <property type="match status" value="2"/>
</dbReference>
<evidence type="ECO:0000313" key="8">
    <source>
        <dbReference type="EMBL" id="AMS05209.1"/>
    </source>
</evidence>
<comment type="similarity">
    <text evidence="1">Belongs to the LysR transcriptional regulatory family.</text>
</comment>
<evidence type="ECO:0000256" key="2">
    <source>
        <dbReference type="ARBA" id="ARBA00023015"/>
    </source>
</evidence>
<evidence type="ECO:0000256" key="1">
    <source>
        <dbReference type="ARBA" id="ARBA00009437"/>
    </source>
</evidence>
<dbReference type="PANTHER" id="PTHR30346:SF26">
    <property type="entry name" value="HYDROGEN PEROXIDE-INDUCIBLE GENES ACTIVATOR"/>
    <property type="match status" value="1"/>
</dbReference>
<dbReference type="InterPro" id="IPR036388">
    <property type="entry name" value="WH-like_DNA-bd_sf"/>
</dbReference>
<dbReference type="AlphaFoldDB" id="A0AAC8YEY4"/>
<dbReference type="GO" id="GO:0003700">
    <property type="term" value="F:DNA-binding transcription factor activity"/>
    <property type="evidence" value="ECO:0007669"/>
    <property type="project" value="InterPro"/>
</dbReference>
<dbReference type="InterPro" id="IPR005119">
    <property type="entry name" value="LysR_subst-bd"/>
</dbReference>
<protein>
    <recommendedName>
        <fullName evidence="6">Probable hydrogen peroxide-inducible genes activator</fullName>
    </recommendedName>
</protein>
<proteinExistence type="inferred from homology"/>
<dbReference type="PANTHER" id="PTHR30346">
    <property type="entry name" value="TRANSCRIPTIONAL DUAL REGULATOR HCAR-RELATED"/>
    <property type="match status" value="1"/>
</dbReference>
<dbReference type="EMBL" id="CP014352">
    <property type="protein sequence ID" value="AMS05209.1"/>
    <property type="molecule type" value="Genomic_DNA"/>
</dbReference>
<dbReference type="SUPFAM" id="SSF46785">
    <property type="entry name" value="Winged helix' DNA-binding domain"/>
    <property type="match status" value="1"/>
</dbReference>
<evidence type="ECO:0000256" key="4">
    <source>
        <dbReference type="ARBA" id="ARBA00023159"/>
    </source>
</evidence>
<accession>A0AAC8YEY4</accession>
<evidence type="ECO:0000313" key="11">
    <source>
        <dbReference type="Proteomes" id="UP000178666"/>
    </source>
</evidence>
<evidence type="ECO:0000256" key="5">
    <source>
        <dbReference type="ARBA" id="ARBA00023163"/>
    </source>
</evidence>
<evidence type="ECO:0000259" key="7">
    <source>
        <dbReference type="PROSITE" id="PS50931"/>
    </source>
</evidence>
<dbReference type="Proteomes" id="UP000178666">
    <property type="component" value="Chromosome"/>
</dbReference>
<dbReference type="Proteomes" id="UP000075221">
    <property type="component" value="Chromosome"/>
</dbReference>
<evidence type="ECO:0000256" key="3">
    <source>
        <dbReference type="ARBA" id="ARBA00023125"/>
    </source>
</evidence>
<dbReference type="InterPro" id="IPR000847">
    <property type="entry name" value="LysR_HTH_N"/>
</dbReference>
<dbReference type="CDD" id="cd08411">
    <property type="entry name" value="PBP2_OxyR"/>
    <property type="match status" value="1"/>
</dbReference>
<dbReference type="Pfam" id="PF00126">
    <property type="entry name" value="HTH_1"/>
    <property type="match status" value="1"/>
</dbReference>
<dbReference type="Pfam" id="PF03466">
    <property type="entry name" value="LysR_substrate"/>
    <property type="match status" value="1"/>
</dbReference>
<evidence type="ECO:0000256" key="6">
    <source>
        <dbReference type="ARBA" id="ARBA00040885"/>
    </source>
</evidence>
<dbReference type="InterPro" id="IPR036390">
    <property type="entry name" value="WH_DNA-bd_sf"/>
</dbReference>
<sequence length="310" mass="32929">MNLRQLEYLAALAEEHHFGRAATRCGVSQPTLSSQLRRLEVELGGPLVSRGTSAEPTELGTRVIGPTRHILALAADICAIGEESRAGSAPVSGILRVGIFPTLASSLLPHLLDGMGRSAPGVRVQVVEQKTTQLFDMLARGALDVALVASEIDDPRLSAQPVFREDFLLAMPAGDPMATAPGPIEAAALRGSDVMLMSEGHCLRDQVLEVCAQSRAGVQKDVHADSMATLWQLVAAGIGRTLVPRMAVSPPMAPDPRVVLREFTAPRPHRDVSLCGRPAVLERRTVRALDAVLRDLPQGLTTPLGPVPTA</sequence>
<keyword evidence="2" id="KW-0805">Transcription regulation</keyword>
<gene>
    <name evidence="9" type="ORF">A8L58_08205</name>
    <name evidence="8" type="ORF">AXH35_06740</name>
</gene>
<keyword evidence="3" id="KW-0238">DNA-binding</keyword>
<keyword evidence="5" id="KW-0804">Transcription</keyword>
<dbReference type="Gene3D" id="1.10.10.10">
    <property type="entry name" value="Winged helix-like DNA-binding domain superfamily/Winged helix DNA-binding domain"/>
    <property type="match status" value="1"/>
</dbReference>
<organism evidence="8 10">
    <name type="scientific">Acidipropionibacterium acidipropionici</name>
    <dbReference type="NCBI Taxonomy" id="1748"/>
    <lineage>
        <taxon>Bacteria</taxon>
        <taxon>Bacillati</taxon>
        <taxon>Actinomycetota</taxon>
        <taxon>Actinomycetes</taxon>
        <taxon>Propionibacteriales</taxon>
        <taxon>Propionibacteriaceae</taxon>
        <taxon>Acidipropionibacterium</taxon>
    </lineage>
</organism>
<dbReference type="GO" id="GO:0032993">
    <property type="term" value="C:protein-DNA complex"/>
    <property type="evidence" value="ECO:0007669"/>
    <property type="project" value="TreeGrafter"/>
</dbReference>
<dbReference type="EMBL" id="CP015970">
    <property type="protein sequence ID" value="AOZ46688.1"/>
    <property type="molecule type" value="Genomic_DNA"/>
</dbReference>
<keyword evidence="4" id="KW-0010">Activator</keyword>
<dbReference type="RefSeq" id="WP_062819380.1">
    <property type="nucleotide sequence ID" value="NZ_CP014352.1"/>
</dbReference>
<evidence type="ECO:0000313" key="10">
    <source>
        <dbReference type="Proteomes" id="UP000075221"/>
    </source>
</evidence>
<dbReference type="SUPFAM" id="SSF53850">
    <property type="entry name" value="Periplasmic binding protein-like II"/>
    <property type="match status" value="1"/>
</dbReference>
<dbReference type="PROSITE" id="PS50931">
    <property type="entry name" value="HTH_LYSR"/>
    <property type="match status" value="1"/>
</dbReference>
<dbReference type="GO" id="GO:0003677">
    <property type="term" value="F:DNA binding"/>
    <property type="evidence" value="ECO:0007669"/>
    <property type="project" value="UniProtKB-KW"/>
</dbReference>
<reference evidence="9 11" key="1">
    <citation type="journal article" date="2016" name="Plant Dis.">
        <title>Improved production of propionic acid using genome shuffling.</title>
        <authorList>
            <person name="Luna-Flores C.H."/>
            <person name="Palfreyman R.W."/>
            <person name="Kromer J.O."/>
            <person name="Nielsen L.K."/>
            <person name="Marcellin E."/>
        </authorList>
    </citation>
    <scope>NUCLEOTIDE SEQUENCE [LARGE SCALE GENOMIC DNA]</scope>
    <source>
        <strain evidence="9 11">F3E8</strain>
    </source>
</reference>
<keyword evidence="11" id="KW-1185">Reference proteome</keyword>